<organism evidence="1 2">
    <name type="scientific">Psychrobacillus psychrotolerans</name>
    <dbReference type="NCBI Taxonomy" id="126156"/>
    <lineage>
        <taxon>Bacteria</taxon>
        <taxon>Bacillati</taxon>
        <taxon>Bacillota</taxon>
        <taxon>Bacilli</taxon>
        <taxon>Bacillales</taxon>
        <taxon>Bacillaceae</taxon>
        <taxon>Psychrobacillus</taxon>
    </lineage>
</organism>
<dbReference type="OrthoDB" id="3611744at2"/>
<dbReference type="RefSeq" id="WP_093537741.1">
    <property type="nucleotide sequence ID" value="NZ_FOXU01000006.1"/>
</dbReference>
<reference evidence="2" key="1">
    <citation type="submission" date="2016-10" db="EMBL/GenBank/DDBJ databases">
        <authorList>
            <person name="Varghese N."/>
            <person name="Submissions S."/>
        </authorList>
    </citation>
    <scope>NUCLEOTIDE SEQUENCE [LARGE SCALE GENOMIC DNA]</scope>
    <source>
        <strain evidence="2">DSM 11706</strain>
    </source>
</reference>
<name>A0A1I6A1V5_9BACI</name>
<proteinExistence type="predicted"/>
<evidence type="ECO:0000313" key="1">
    <source>
        <dbReference type="EMBL" id="SFQ62628.1"/>
    </source>
</evidence>
<dbReference type="EMBL" id="FOXU01000006">
    <property type="protein sequence ID" value="SFQ62628.1"/>
    <property type="molecule type" value="Genomic_DNA"/>
</dbReference>
<keyword evidence="2" id="KW-1185">Reference proteome</keyword>
<gene>
    <name evidence="1" type="ORF">SAMN05421670_3073</name>
</gene>
<sequence length="233" mass="27208">MKLAIMQPYFFPYIGYWQLINAVDKFVIYDDVSYIKRGWINRNNILVNGYPKLMNVRLKKVSQNKLINEIEVSQDLNYNNDLLKTIKESYSKAPFFESVFPIVELVINQHEKNLAKYLAFSIKEVCKYLCIDTEIIISSEISKYNELKGQDRILNICKLLSTDQYINAIGGRSLYSNQDFDLSGIELKFLKTLDIRYPQLIHNEFVPNLSILDVMMFNGPVQTNLMLSDYQLV</sequence>
<dbReference type="Proteomes" id="UP000198734">
    <property type="component" value="Unassembled WGS sequence"/>
</dbReference>
<accession>A0A1I6A1V5</accession>
<dbReference type="Pfam" id="PF08889">
    <property type="entry name" value="WbqC"/>
    <property type="match status" value="1"/>
</dbReference>
<dbReference type="InterPro" id="IPR014985">
    <property type="entry name" value="WbqC"/>
</dbReference>
<dbReference type="STRING" id="126156.SAMN05421670_3073"/>
<protein>
    <submittedName>
        <fullName evidence="1">WbqC-like protein family protein</fullName>
    </submittedName>
</protein>
<dbReference type="AlphaFoldDB" id="A0A1I6A1V5"/>
<evidence type="ECO:0000313" key="2">
    <source>
        <dbReference type="Proteomes" id="UP000198734"/>
    </source>
</evidence>